<protein>
    <submittedName>
        <fullName evidence="4">Uncharacterized protein</fullName>
    </submittedName>
</protein>
<keyword evidence="3" id="KW-0501">Molybdenum cofactor biosynthesis</keyword>
<sequence length="303" mass="33475">MFAYYFFMHSVSTSCHENPAKDLAGPKLATATAEAFPSSRITFKMIVTDSFPEIVNALKLATQPNVCDVLFTVGGTGFAPSDVTPEATRAVIEKEATGLSCALIAKSLDSGKRTINHCRAKIVNSSPDLQEKIYGIKAQYLVGFASKSRYPDKYYKDYSTGEECDIQKLDESDIQEPDNVLLKNAMEMAINKYLFKGTGRSDFLYSNSKTRLFTIVLHIAAITDMAMLSRPACGIKNRTIIVNFPGSAKAAVECFGFIKTSILHAVALLNEQTDNVKWEHQRIQQESKLQRVSLIILMVKASS</sequence>
<dbReference type="Pfam" id="PF00994">
    <property type="entry name" value="MoCF_biosynth"/>
    <property type="match status" value="1"/>
</dbReference>
<dbReference type="AlphaFoldDB" id="N6ULW6"/>
<dbReference type="InterPro" id="IPR001453">
    <property type="entry name" value="MoaB/Mog_dom"/>
</dbReference>
<dbReference type="InterPro" id="IPR051920">
    <property type="entry name" value="MPT_Adenylyltrnsfr/MoaC-Rel"/>
</dbReference>
<gene>
    <name evidence="4" type="ORF">YQE_03855</name>
</gene>
<dbReference type="GO" id="GO:0006777">
    <property type="term" value="P:Mo-molybdopterin cofactor biosynthetic process"/>
    <property type="evidence" value="ECO:0007669"/>
    <property type="project" value="UniProtKB-KW"/>
</dbReference>
<reference evidence="4" key="1">
    <citation type="journal article" date="2013" name="Genome Biol.">
        <title>Draft genome of the mountain pine beetle, Dendroctonus ponderosae Hopkins, a major forest pest.</title>
        <authorList>
            <person name="Keeling C.I."/>
            <person name="Yuen M.M."/>
            <person name="Liao N.Y."/>
            <person name="Docking T.R."/>
            <person name="Chan S.K."/>
            <person name="Taylor G.A."/>
            <person name="Palmquist D.L."/>
            <person name="Jackman S.D."/>
            <person name="Nguyen A."/>
            <person name="Li M."/>
            <person name="Henderson H."/>
            <person name="Janes J.K."/>
            <person name="Zhao Y."/>
            <person name="Pandoh P."/>
            <person name="Moore R."/>
            <person name="Sperling F.A."/>
            <person name="Huber D.P."/>
            <person name="Birol I."/>
            <person name="Jones S.J."/>
            <person name="Bohlmann J."/>
        </authorList>
    </citation>
    <scope>NUCLEOTIDE SEQUENCE</scope>
</reference>
<evidence type="ECO:0000313" key="4">
    <source>
        <dbReference type="EMBL" id="ENN79702.1"/>
    </source>
</evidence>
<feature type="non-terminal residue" evidence="4">
    <location>
        <position position="1"/>
    </location>
</feature>
<organism evidence="4">
    <name type="scientific">Dendroctonus ponderosae</name>
    <name type="common">Mountain pine beetle</name>
    <dbReference type="NCBI Taxonomy" id="77166"/>
    <lineage>
        <taxon>Eukaryota</taxon>
        <taxon>Metazoa</taxon>
        <taxon>Ecdysozoa</taxon>
        <taxon>Arthropoda</taxon>
        <taxon>Hexapoda</taxon>
        <taxon>Insecta</taxon>
        <taxon>Pterygota</taxon>
        <taxon>Neoptera</taxon>
        <taxon>Endopterygota</taxon>
        <taxon>Coleoptera</taxon>
        <taxon>Polyphaga</taxon>
        <taxon>Cucujiformia</taxon>
        <taxon>Curculionidae</taxon>
        <taxon>Scolytinae</taxon>
        <taxon>Dendroctonus</taxon>
    </lineage>
</organism>
<dbReference type="InterPro" id="IPR036425">
    <property type="entry name" value="MoaB/Mog-like_dom_sf"/>
</dbReference>
<dbReference type="SUPFAM" id="SSF53218">
    <property type="entry name" value="Molybdenum cofactor biosynthesis proteins"/>
    <property type="match status" value="1"/>
</dbReference>
<evidence type="ECO:0000256" key="2">
    <source>
        <dbReference type="ARBA" id="ARBA00007589"/>
    </source>
</evidence>
<comment type="pathway">
    <text evidence="1">Cofactor biosynthesis; molybdopterin biosynthesis.</text>
</comment>
<dbReference type="EMBL" id="KB740654">
    <property type="protein sequence ID" value="ENN79702.1"/>
    <property type="molecule type" value="Genomic_DNA"/>
</dbReference>
<name>N6ULW6_DENPD</name>
<proteinExistence type="inferred from homology"/>
<dbReference type="PANTHER" id="PTHR43764:SF1">
    <property type="entry name" value="MOLYBDOPTERIN MOLYBDOTRANSFERASE"/>
    <property type="match status" value="1"/>
</dbReference>
<dbReference type="PANTHER" id="PTHR43764">
    <property type="entry name" value="MOLYBDENUM COFACTOR BIOSYNTHESIS"/>
    <property type="match status" value="1"/>
</dbReference>
<evidence type="ECO:0000256" key="3">
    <source>
        <dbReference type="ARBA" id="ARBA00023150"/>
    </source>
</evidence>
<evidence type="ECO:0000256" key="1">
    <source>
        <dbReference type="ARBA" id="ARBA00005046"/>
    </source>
</evidence>
<accession>N6ULW6</accession>
<dbReference type="HOGENOM" id="CLU_919082_0_0_1"/>
<comment type="similarity">
    <text evidence="2">In the N-terminal section; belongs to the MoaB/Mog family.</text>
</comment>
<dbReference type="Gene3D" id="3.40.980.10">
    <property type="entry name" value="MoaB/Mog-like domain"/>
    <property type="match status" value="2"/>
</dbReference>
<dbReference type="OrthoDB" id="4349954at2759"/>